<feature type="chain" id="PRO_5045967806" description="Beta-lactamase" evidence="8">
    <location>
        <begin position="32"/>
        <end position="304"/>
    </location>
</feature>
<dbReference type="NCBIfam" id="NF033103">
    <property type="entry name" value="bla_class_A"/>
    <property type="match status" value="1"/>
</dbReference>
<dbReference type="Gene3D" id="3.40.710.10">
    <property type="entry name" value="DD-peptidase/beta-lactamase superfamily"/>
    <property type="match status" value="1"/>
</dbReference>
<keyword evidence="11" id="KW-1185">Reference proteome</keyword>
<proteinExistence type="inferred from homology"/>
<dbReference type="PANTHER" id="PTHR35333:SF3">
    <property type="entry name" value="BETA-LACTAMASE-TYPE TRANSPEPTIDASE FOLD CONTAINING PROTEIN"/>
    <property type="match status" value="1"/>
</dbReference>
<evidence type="ECO:0000256" key="6">
    <source>
        <dbReference type="RuleBase" id="RU361140"/>
    </source>
</evidence>
<name>A0ABW1I9I4_9PSEU</name>
<dbReference type="PROSITE" id="PS51257">
    <property type="entry name" value="PROKAR_LIPOPROTEIN"/>
    <property type="match status" value="1"/>
</dbReference>
<evidence type="ECO:0000259" key="9">
    <source>
        <dbReference type="Pfam" id="PF13354"/>
    </source>
</evidence>
<feature type="domain" description="Beta-lactamase class A catalytic" evidence="9">
    <location>
        <begin position="63"/>
        <end position="277"/>
    </location>
</feature>
<evidence type="ECO:0000313" key="10">
    <source>
        <dbReference type="EMBL" id="MFC5950341.1"/>
    </source>
</evidence>
<feature type="region of interest" description="Disordered" evidence="7">
    <location>
        <begin position="28"/>
        <end position="47"/>
    </location>
</feature>
<feature type="signal peptide" evidence="8">
    <location>
        <begin position="1"/>
        <end position="31"/>
    </location>
</feature>
<organism evidence="10 11">
    <name type="scientific">Pseudonocardia lutea</name>
    <dbReference type="NCBI Taxonomy" id="2172015"/>
    <lineage>
        <taxon>Bacteria</taxon>
        <taxon>Bacillati</taxon>
        <taxon>Actinomycetota</taxon>
        <taxon>Actinomycetes</taxon>
        <taxon>Pseudonocardiales</taxon>
        <taxon>Pseudonocardiaceae</taxon>
        <taxon>Pseudonocardia</taxon>
    </lineage>
</organism>
<dbReference type="InterPro" id="IPR023650">
    <property type="entry name" value="Beta-lactam_class-A_AS"/>
</dbReference>
<dbReference type="PROSITE" id="PS51318">
    <property type="entry name" value="TAT"/>
    <property type="match status" value="1"/>
</dbReference>
<accession>A0ABW1I9I4</accession>
<evidence type="ECO:0000256" key="4">
    <source>
        <dbReference type="ARBA" id="ARBA00022801"/>
    </source>
</evidence>
<dbReference type="InterPro" id="IPR006311">
    <property type="entry name" value="TAT_signal"/>
</dbReference>
<reference evidence="11" key="1">
    <citation type="journal article" date="2019" name="Int. J. Syst. Evol. Microbiol.">
        <title>The Global Catalogue of Microorganisms (GCM) 10K type strain sequencing project: providing services to taxonomists for standard genome sequencing and annotation.</title>
        <authorList>
            <consortium name="The Broad Institute Genomics Platform"/>
            <consortium name="The Broad Institute Genome Sequencing Center for Infectious Disease"/>
            <person name="Wu L."/>
            <person name="Ma J."/>
        </authorList>
    </citation>
    <scope>NUCLEOTIDE SEQUENCE [LARGE SCALE GENOMIC DNA]</scope>
    <source>
        <strain evidence="11">CGMCC 4.7397</strain>
    </source>
</reference>
<feature type="compositionally biased region" description="Basic and acidic residues" evidence="7">
    <location>
        <begin position="174"/>
        <end position="194"/>
    </location>
</feature>
<dbReference type="PANTHER" id="PTHR35333">
    <property type="entry name" value="BETA-LACTAMASE"/>
    <property type="match status" value="1"/>
</dbReference>
<comment type="caution">
    <text evidence="10">The sequence shown here is derived from an EMBL/GenBank/DDBJ whole genome shotgun (WGS) entry which is preliminary data.</text>
</comment>
<comment type="similarity">
    <text evidence="1 6">Belongs to the class-A beta-lactamase family.</text>
</comment>
<evidence type="ECO:0000256" key="8">
    <source>
        <dbReference type="SAM" id="SignalP"/>
    </source>
</evidence>
<dbReference type="PROSITE" id="PS00146">
    <property type="entry name" value="BETA_LACTAMASE_A"/>
    <property type="match status" value="1"/>
</dbReference>
<evidence type="ECO:0000256" key="7">
    <source>
        <dbReference type="SAM" id="MobiDB-lite"/>
    </source>
</evidence>
<comment type="catalytic activity">
    <reaction evidence="6">
        <text>a beta-lactam + H2O = a substituted beta-amino acid</text>
        <dbReference type="Rhea" id="RHEA:20401"/>
        <dbReference type="ChEBI" id="CHEBI:15377"/>
        <dbReference type="ChEBI" id="CHEBI:35627"/>
        <dbReference type="ChEBI" id="CHEBI:140347"/>
        <dbReference type="EC" id="3.5.2.6"/>
    </reaction>
</comment>
<dbReference type="InterPro" id="IPR045155">
    <property type="entry name" value="Beta-lactam_cat"/>
</dbReference>
<sequence>MDTLFSRRAVLLAGVGAVVAGCAGPSPTVQAPTTAPAPLSPTTPADDPALAELERRFGGRLGVAALDTGSGAAVRHRADERFLMCSTSKLLAAAAILRLRTEQPGLLDREIAYTPDQLVVNSPETQRHTSMTVSELCRAAMTLSDNTAMNLLLGVLGGPAAVTAFARSIGDPVTRQDRTEPELNRTAPGDERDTSTPAQMAENLRGLALGDTLDPEGRDLLVGWLRANTTGATRIKAGLPTDWVVGDKTGAGAQGEVNDVAVVRPPGRAPLVIAVYTAPADPGTDAAPTVAEAASIVARTLVPT</sequence>
<dbReference type="SUPFAM" id="SSF56601">
    <property type="entry name" value="beta-lactamase/transpeptidase-like"/>
    <property type="match status" value="1"/>
</dbReference>
<keyword evidence="8" id="KW-0732">Signal</keyword>
<dbReference type="RefSeq" id="WP_379567506.1">
    <property type="nucleotide sequence ID" value="NZ_JBHSQK010000046.1"/>
</dbReference>
<evidence type="ECO:0000313" key="11">
    <source>
        <dbReference type="Proteomes" id="UP001596119"/>
    </source>
</evidence>
<dbReference type="InterPro" id="IPR000871">
    <property type="entry name" value="Beta-lactam_class-A"/>
</dbReference>
<dbReference type="Pfam" id="PF13354">
    <property type="entry name" value="Beta-lactamase2"/>
    <property type="match status" value="1"/>
</dbReference>
<keyword evidence="5 6" id="KW-0046">Antibiotic resistance</keyword>
<dbReference type="EMBL" id="JBHSQK010000046">
    <property type="protein sequence ID" value="MFC5950341.1"/>
    <property type="molecule type" value="Genomic_DNA"/>
</dbReference>
<dbReference type="Proteomes" id="UP001596119">
    <property type="component" value="Unassembled WGS sequence"/>
</dbReference>
<dbReference type="PRINTS" id="PR00118">
    <property type="entry name" value="BLACTAMASEA"/>
</dbReference>
<dbReference type="InterPro" id="IPR012338">
    <property type="entry name" value="Beta-lactam/transpept-like"/>
</dbReference>
<gene>
    <name evidence="10" type="primary">bla</name>
    <name evidence="10" type="ORF">ACFQH9_18910</name>
</gene>
<feature type="region of interest" description="Disordered" evidence="7">
    <location>
        <begin position="172"/>
        <end position="198"/>
    </location>
</feature>
<keyword evidence="4 6" id="KW-0378">Hydrolase</keyword>
<dbReference type="GO" id="GO:0008800">
    <property type="term" value="F:beta-lactamase activity"/>
    <property type="evidence" value="ECO:0007669"/>
    <property type="project" value="UniProtKB-EC"/>
</dbReference>
<dbReference type="EC" id="3.5.2.6" evidence="2 6"/>
<protein>
    <recommendedName>
        <fullName evidence="3 6">Beta-lactamase</fullName>
        <ecNumber evidence="2 6">3.5.2.6</ecNumber>
    </recommendedName>
</protein>
<evidence type="ECO:0000256" key="2">
    <source>
        <dbReference type="ARBA" id="ARBA00012865"/>
    </source>
</evidence>
<evidence type="ECO:0000256" key="5">
    <source>
        <dbReference type="ARBA" id="ARBA00023251"/>
    </source>
</evidence>
<evidence type="ECO:0000256" key="1">
    <source>
        <dbReference type="ARBA" id="ARBA00009009"/>
    </source>
</evidence>
<evidence type="ECO:0000256" key="3">
    <source>
        <dbReference type="ARBA" id="ARBA00018879"/>
    </source>
</evidence>